<name>G0NYZ7_CAEBE</name>
<gene>
    <name evidence="1" type="ORF">CAEBREN_20608</name>
</gene>
<sequence>MYFTLGSTFRNNRKVAEIGLFGKGQNISKDGGIHYGSFMYYSVDWHGHVVLMKSLLIKKQIHI</sequence>
<dbReference type="AlphaFoldDB" id="G0NYZ7"/>
<evidence type="ECO:0000313" key="2">
    <source>
        <dbReference type="Proteomes" id="UP000008068"/>
    </source>
</evidence>
<dbReference type="Proteomes" id="UP000008068">
    <property type="component" value="Unassembled WGS sequence"/>
</dbReference>
<dbReference type="InParanoid" id="G0NYZ7"/>
<accession>G0NYZ7</accession>
<keyword evidence="2" id="KW-1185">Reference proteome</keyword>
<evidence type="ECO:0000313" key="1">
    <source>
        <dbReference type="EMBL" id="EGT40274.1"/>
    </source>
</evidence>
<reference evidence="2" key="1">
    <citation type="submission" date="2011-07" db="EMBL/GenBank/DDBJ databases">
        <authorList>
            <consortium name="Caenorhabditis brenneri Sequencing and Analysis Consortium"/>
            <person name="Wilson R.K."/>
        </authorList>
    </citation>
    <scope>NUCLEOTIDE SEQUENCE [LARGE SCALE GENOMIC DNA]</scope>
    <source>
        <strain evidence="2">PB2801</strain>
    </source>
</reference>
<protein>
    <submittedName>
        <fullName evidence="1">Uncharacterized protein</fullName>
    </submittedName>
</protein>
<dbReference type="EMBL" id="GL379985">
    <property type="protein sequence ID" value="EGT40274.1"/>
    <property type="molecule type" value="Genomic_DNA"/>
</dbReference>
<dbReference type="HOGENOM" id="CLU_2887831_0_0_1"/>
<organism evidence="2">
    <name type="scientific">Caenorhabditis brenneri</name>
    <name type="common">Nematode worm</name>
    <dbReference type="NCBI Taxonomy" id="135651"/>
    <lineage>
        <taxon>Eukaryota</taxon>
        <taxon>Metazoa</taxon>
        <taxon>Ecdysozoa</taxon>
        <taxon>Nematoda</taxon>
        <taxon>Chromadorea</taxon>
        <taxon>Rhabditida</taxon>
        <taxon>Rhabditina</taxon>
        <taxon>Rhabditomorpha</taxon>
        <taxon>Rhabditoidea</taxon>
        <taxon>Rhabditidae</taxon>
        <taxon>Peloderinae</taxon>
        <taxon>Caenorhabditis</taxon>
    </lineage>
</organism>
<proteinExistence type="predicted"/>